<feature type="compositionally biased region" description="Low complexity" evidence="1">
    <location>
        <begin position="8"/>
        <end position="22"/>
    </location>
</feature>
<evidence type="ECO:0000313" key="2">
    <source>
        <dbReference type="EMBL" id="CAE7407200.1"/>
    </source>
</evidence>
<evidence type="ECO:0000313" key="3">
    <source>
        <dbReference type="Proteomes" id="UP000604046"/>
    </source>
</evidence>
<organism evidence="2 3">
    <name type="scientific">Symbiodinium natans</name>
    <dbReference type="NCBI Taxonomy" id="878477"/>
    <lineage>
        <taxon>Eukaryota</taxon>
        <taxon>Sar</taxon>
        <taxon>Alveolata</taxon>
        <taxon>Dinophyceae</taxon>
        <taxon>Suessiales</taxon>
        <taxon>Symbiodiniaceae</taxon>
        <taxon>Symbiodinium</taxon>
    </lineage>
</organism>
<gene>
    <name evidence="2" type="ORF">SNAT2548_LOCUS22154</name>
</gene>
<reference evidence="2" key="1">
    <citation type="submission" date="2021-02" db="EMBL/GenBank/DDBJ databases">
        <authorList>
            <person name="Dougan E. K."/>
            <person name="Rhodes N."/>
            <person name="Thang M."/>
            <person name="Chan C."/>
        </authorList>
    </citation>
    <scope>NUCLEOTIDE SEQUENCE</scope>
</reference>
<keyword evidence="3" id="KW-1185">Reference proteome</keyword>
<dbReference type="AlphaFoldDB" id="A0A812QX30"/>
<feature type="region of interest" description="Disordered" evidence="1">
    <location>
        <begin position="1"/>
        <end position="30"/>
    </location>
</feature>
<evidence type="ECO:0000256" key="1">
    <source>
        <dbReference type="SAM" id="MobiDB-lite"/>
    </source>
</evidence>
<comment type="caution">
    <text evidence="2">The sequence shown here is derived from an EMBL/GenBank/DDBJ whole genome shotgun (WGS) entry which is preliminary data.</text>
</comment>
<dbReference type="EMBL" id="CAJNDS010002276">
    <property type="protein sequence ID" value="CAE7407200.1"/>
    <property type="molecule type" value="Genomic_DNA"/>
</dbReference>
<protein>
    <submittedName>
        <fullName evidence="2">Uncharacterized protein</fullName>
    </submittedName>
</protein>
<proteinExistence type="predicted"/>
<sequence>MAEKSQKQKAAAKQAAVSAAKATEQRVGGEDAKKKFTRIDAFEGIYSFLSMDEPCAVLFGSSLHHSARHALLAAQYPDASDQLQAPGALELQAALKLVESEQNMKPKLGPLP</sequence>
<name>A0A812QX30_9DINO</name>
<dbReference type="Proteomes" id="UP000604046">
    <property type="component" value="Unassembled WGS sequence"/>
</dbReference>
<accession>A0A812QX30</accession>
<dbReference type="OrthoDB" id="206452at2759"/>